<name>A0A4P7PES1_9PSED</name>
<accession>A0A4P7PES1</accession>
<dbReference type="KEGG" id="pvk:EPZ47_10495"/>
<dbReference type="EMBL" id="CP035088">
    <property type="protein sequence ID" value="QBZ89128.1"/>
    <property type="molecule type" value="Genomic_DNA"/>
</dbReference>
<dbReference type="AlphaFoldDB" id="A0A4P7PES1"/>
<protein>
    <submittedName>
        <fullName evidence="2">Uncharacterized protein</fullName>
    </submittedName>
</protein>
<evidence type="ECO:0000313" key="3">
    <source>
        <dbReference type="Proteomes" id="UP000296468"/>
    </source>
</evidence>
<gene>
    <name evidence="2" type="ORF">EPZ47_10495</name>
</gene>
<feature type="region of interest" description="Disordered" evidence="1">
    <location>
        <begin position="65"/>
        <end position="88"/>
    </location>
</feature>
<evidence type="ECO:0000256" key="1">
    <source>
        <dbReference type="SAM" id="MobiDB-lite"/>
    </source>
</evidence>
<reference evidence="2 3" key="1">
    <citation type="journal article" date="2019" name="Front. Microbiol.">
        <title>In silico and Genetic Analyses of Cyclic Lipopeptide Synthetic Gene Clusters in Pseudomonas sp. 11K1.</title>
        <authorList>
            <person name="Zhao H."/>
            <person name="Liu Y.P."/>
            <person name="Zhang L.Q."/>
        </authorList>
    </citation>
    <scope>NUCLEOTIDE SEQUENCE [LARGE SCALE GENOMIC DNA]</scope>
    <source>
        <strain evidence="2 3">11K1</strain>
    </source>
</reference>
<sequence>MLLVGGLLRRALEEAINPWRGSLLPLGCAAAPNYSPRSPSFFTTAAQPSGSKLPRHDVVHNKVDIQGAAEPASINPAGPSAGTSRCRS</sequence>
<evidence type="ECO:0000313" key="2">
    <source>
        <dbReference type="EMBL" id="QBZ89128.1"/>
    </source>
</evidence>
<proteinExistence type="predicted"/>
<organism evidence="2 3">
    <name type="scientific">Pseudomonas viciae</name>
    <dbReference type="NCBI Taxonomy" id="2505979"/>
    <lineage>
        <taxon>Bacteria</taxon>
        <taxon>Pseudomonadati</taxon>
        <taxon>Pseudomonadota</taxon>
        <taxon>Gammaproteobacteria</taxon>
        <taxon>Pseudomonadales</taxon>
        <taxon>Pseudomonadaceae</taxon>
        <taxon>Pseudomonas</taxon>
    </lineage>
</organism>
<dbReference type="Proteomes" id="UP000296468">
    <property type="component" value="Chromosome"/>
</dbReference>